<keyword evidence="2" id="KW-1133">Transmembrane helix</keyword>
<proteinExistence type="predicted"/>
<evidence type="ECO:0000256" key="2">
    <source>
        <dbReference type="SAM" id="Phobius"/>
    </source>
</evidence>
<evidence type="ECO:0000313" key="4">
    <source>
        <dbReference type="Proteomes" id="UP000198802"/>
    </source>
</evidence>
<organism evidence="3 4">
    <name type="scientific">Parafrankia irregularis</name>
    <dbReference type="NCBI Taxonomy" id="795642"/>
    <lineage>
        <taxon>Bacteria</taxon>
        <taxon>Bacillati</taxon>
        <taxon>Actinomycetota</taxon>
        <taxon>Actinomycetes</taxon>
        <taxon>Frankiales</taxon>
        <taxon>Frankiaceae</taxon>
        <taxon>Parafrankia</taxon>
    </lineage>
</organism>
<feature type="transmembrane region" description="Helical" evidence="2">
    <location>
        <begin position="219"/>
        <end position="245"/>
    </location>
</feature>
<gene>
    <name evidence="3" type="ORF">Ga0074812_108164</name>
</gene>
<keyword evidence="4" id="KW-1185">Reference proteome</keyword>
<evidence type="ECO:0000313" key="3">
    <source>
        <dbReference type="EMBL" id="CUU56636.1"/>
    </source>
</evidence>
<dbReference type="Proteomes" id="UP000198802">
    <property type="component" value="Unassembled WGS sequence"/>
</dbReference>
<feature type="transmembrane region" description="Helical" evidence="2">
    <location>
        <begin position="175"/>
        <end position="198"/>
    </location>
</feature>
<dbReference type="AlphaFoldDB" id="A0A0S4QPB6"/>
<keyword evidence="2" id="KW-0472">Membrane</keyword>
<evidence type="ECO:0000256" key="1">
    <source>
        <dbReference type="SAM" id="MobiDB-lite"/>
    </source>
</evidence>
<evidence type="ECO:0008006" key="5">
    <source>
        <dbReference type="Google" id="ProtNLM"/>
    </source>
</evidence>
<feature type="transmembrane region" description="Helical" evidence="2">
    <location>
        <begin position="49"/>
        <end position="67"/>
    </location>
</feature>
<dbReference type="InterPro" id="IPR033459">
    <property type="entry name" value="AveC-like"/>
</dbReference>
<name>A0A0S4QPB6_9ACTN</name>
<sequence length="402" mass="44323">MAKTVSSPATPPTPAALPTPPTPPATATPPTPPGPARTRPHARARPPRWWVLLGVLVLNVAIIAVLYNMRRGAVEDRIANPDVEGAPRAVGFLFGKSDWIVMHEAGWVLTVVAVVVAFVLFWRKYPKHPVLLMLLASTGIVWLDPVMNWAPYAVYNPQVTHWPENWPLVSLSPTVEPFIVLSYLTFYAGPYFPAIWIVRRLQARRGPDAFVSRHPLITMGLLIFVIGFVYDAILEIFCIRTGLYIYSQVIPFGSLWAGKPYQFPLLWESGLITLVMIPAGLLVYRDDTGRTQAEKLAHRLRLLGHRPALGTFAVMFVVLNIAYFAYGAGFAVIRATKSATSVACPWPYPEARVYDPNGFYEEAGQPGPYFEGIWSGWPSAQSGRPNVTPPADGGRCAGDHDG</sequence>
<feature type="transmembrane region" description="Helical" evidence="2">
    <location>
        <begin position="305"/>
        <end position="326"/>
    </location>
</feature>
<reference evidence="4" key="1">
    <citation type="submission" date="2015-11" db="EMBL/GenBank/DDBJ databases">
        <authorList>
            <person name="Varghese N."/>
        </authorList>
    </citation>
    <scope>NUCLEOTIDE SEQUENCE [LARGE SCALE GENOMIC DNA]</scope>
    <source>
        <strain evidence="4">DSM 45899</strain>
    </source>
</reference>
<feature type="transmembrane region" description="Helical" evidence="2">
    <location>
        <begin position="130"/>
        <end position="155"/>
    </location>
</feature>
<dbReference type="EMBL" id="FAOZ01000008">
    <property type="protein sequence ID" value="CUU56636.1"/>
    <property type="molecule type" value="Genomic_DNA"/>
</dbReference>
<dbReference type="Pfam" id="PF17198">
    <property type="entry name" value="AveC_like"/>
    <property type="match status" value="1"/>
</dbReference>
<accession>A0A0S4QPB6</accession>
<feature type="transmembrane region" description="Helical" evidence="2">
    <location>
        <begin position="265"/>
        <end position="284"/>
    </location>
</feature>
<feature type="compositionally biased region" description="Pro residues" evidence="1">
    <location>
        <begin position="9"/>
        <end position="35"/>
    </location>
</feature>
<feature type="region of interest" description="Disordered" evidence="1">
    <location>
        <begin position="380"/>
        <end position="402"/>
    </location>
</feature>
<dbReference type="RefSeq" id="WP_091277276.1">
    <property type="nucleotide sequence ID" value="NZ_FAOZ01000008.1"/>
</dbReference>
<feature type="transmembrane region" description="Helical" evidence="2">
    <location>
        <begin position="105"/>
        <end position="123"/>
    </location>
</feature>
<feature type="region of interest" description="Disordered" evidence="1">
    <location>
        <begin position="1"/>
        <end position="42"/>
    </location>
</feature>
<keyword evidence="2" id="KW-0812">Transmembrane</keyword>
<protein>
    <recommendedName>
        <fullName evidence="5">Spirocyclase, AveC family</fullName>
    </recommendedName>
</protein>